<gene>
    <name evidence="2" type="ORF">E0486_14965</name>
</gene>
<protein>
    <submittedName>
        <fullName evidence="2">DUF4293 family protein</fullName>
    </submittedName>
</protein>
<evidence type="ECO:0000313" key="3">
    <source>
        <dbReference type="Proteomes" id="UP000295164"/>
    </source>
</evidence>
<dbReference type="Pfam" id="PF14126">
    <property type="entry name" value="DUF4293"/>
    <property type="match status" value="1"/>
</dbReference>
<dbReference type="EMBL" id="SKFH01000031">
    <property type="protein sequence ID" value="TCZ67924.1"/>
    <property type="molecule type" value="Genomic_DNA"/>
</dbReference>
<keyword evidence="3" id="KW-1185">Reference proteome</keyword>
<organism evidence="2 3">
    <name type="scientific">Flaviaesturariibacter aridisoli</name>
    <dbReference type="NCBI Taxonomy" id="2545761"/>
    <lineage>
        <taxon>Bacteria</taxon>
        <taxon>Pseudomonadati</taxon>
        <taxon>Bacteroidota</taxon>
        <taxon>Chitinophagia</taxon>
        <taxon>Chitinophagales</taxon>
        <taxon>Chitinophagaceae</taxon>
        <taxon>Flaviaestuariibacter</taxon>
    </lineage>
</organism>
<feature type="transmembrane region" description="Helical" evidence="1">
    <location>
        <begin position="79"/>
        <end position="98"/>
    </location>
</feature>
<evidence type="ECO:0000313" key="2">
    <source>
        <dbReference type="EMBL" id="TCZ67924.1"/>
    </source>
</evidence>
<dbReference type="OrthoDB" id="594989at2"/>
<evidence type="ECO:0000256" key="1">
    <source>
        <dbReference type="SAM" id="Phobius"/>
    </source>
</evidence>
<name>A0A4R4E0Y1_9BACT</name>
<dbReference type="RefSeq" id="WP_131853209.1">
    <property type="nucleotide sequence ID" value="NZ_SKFH01000031.1"/>
</dbReference>
<feature type="transmembrane region" description="Helical" evidence="1">
    <location>
        <begin position="110"/>
        <end position="130"/>
    </location>
</feature>
<dbReference type="Proteomes" id="UP000295164">
    <property type="component" value="Unassembled WGS sequence"/>
</dbReference>
<dbReference type="AlphaFoldDB" id="A0A4R4E0Y1"/>
<keyword evidence="1" id="KW-1133">Transmembrane helix</keyword>
<comment type="caution">
    <text evidence="2">The sequence shown here is derived from an EMBL/GenBank/DDBJ whole genome shotgun (WGS) entry which is preliminary data.</text>
</comment>
<keyword evidence="1" id="KW-0472">Membrane</keyword>
<feature type="transmembrane region" description="Helical" evidence="1">
    <location>
        <begin position="51"/>
        <end position="72"/>
    </location>
</feature>
<sequence>MLQRIQSIWLLLAGAFTATTFRFPFYAGSYQIPGSGPVVPPMPMELNAQTALLYTILTAIICGLAFVTIFLYGNRKLQLRFSIFGLLLSLGLLALYFVKMTGFVSGTMALSSIFYFAVPLCFFLAIRGVVRDEKLIRSMDRLR</sequence>
<proteinExistence type="predicted"/>
<accession>A0A4R4E0Y1</accession>
<dbReference type="InterPro" id="IPR025635">
    <property type="entry name" value="DUF4293"/>
</dbReference>
<reference evidence="2 3" key="1">
    <citation type="submission" date="2019-03" db="EMBL/GenBank/DDBJ databases">
        <authorList>
            <person name="Kim M.K.M."/>
        </authorList>
    </citation>
    <scope>NUCLEOTIDE SEQUENCE [LARGE SCALE GENOMIC DNA]</scope>
    <source>
        <strain evidence="2 3">17J68-15</strain>
    </source>
</reference>
<keyword evidence="1" id="KW-0812">Transmembrane</keyword>